<sequence>MLLADNTAPMGITDAQSQQISNHPEKEAKKKNRQRHFRRTDTAIFNERYEKTPDAQGDHIQGRLPHHYQIPERAELTHLLCYLEPAKTEDEAHSRRLGYIRLMVRWQD</sequence>
<reference evidence="2 3" key="1">
    <citation type="submission" date="2019-06" db="EMBL/GenBank/DDBJ databases">
        <title>Wine fermentation using esterase from Monascus purpureus.</title>
        <authorList>
            <person name="Geng C."/>
            <person name="Zhang Y."/>
        </authorList>
    </citation>
    <scope>NUCLEOTIDE SEQUENCE [LARGE SCALE GENOMIC DNA]</scope>
    <source>
        <strain evidence="2">HQ1</strain>
    </source>
</reference>
<evidence type="ECO:0000313" key="3">
    <source>
        <dbReference type="Proteomes" id="UP000319663"/>
    </source>
</evidence>
<dbReference type="AlphaFoldDB" id="A0A507QIS9"/>
<name>A0A507QIS9_MONPU</name>
<protein>
    <submittedName>
        <fullName evidence="2">Uncharacterized protein</fullName>
    </submittedName>
</protein>
<feature type="compositionally biased region" description="Basic residues" evidence="1">
    <location>
        <begin position="29"/>
        <end position="38"/>
    </location>
</feature>
<organism evidence="2 3">
    <name type="scientific">Monascus purpureus</name>
    <name type="common">Red mold</name>
    <name type="synonym">Monascus anka</name>
    <dbReference type="NCBI Taxonomy" id="5098"/>
    <lineage>
        <taxon>Eukaryota</taxon>
        <taxon>Fungi</taxon>
        <taxon>Dikarya</taxon>
        <taxon>Ascomycota</taxon>
        <taxon>Pezizomycotina</taxon>
        <taxon>Eurotiomycetes</taxon>
        <taxon>Eurotiomycetidae</taxon>
        <taxon>Eurotiales</taxon>
        <taxon>Aspergillaceae</taxon>
        <taxon>Monascus</taxon>
    </lineage>
</organism>
<dbReference type="Proteomes" id="UP000319663">
    <property type="component" value="Unassembled WGS sequence"/>
</dbReference>
<comment type="caution">
    <text evidence="2">The sequence shown here is derived from an EMBL/GenBank/DDBJ whole genome shotgun (WGS) entry which is preliminary data.</text>
</comment>
<proteinExistence type="predicted"/>
<dbReference type="STRING" id="5098.A0A507QIS9"/>
<accession>A0A507QIS9</accession>
<feature type="region of interest" description="Disordered" evidence="1">
    <location>
        <begin position="1"/>
        <end position="40"/>
    </location>
</feature>
<evidence type="ECO:0000256" key="1">
    <source>
        <dbReference type="SAM" id="MobiDB-lite"/>
    </source>
</evidence>
<dbReference type="EMBL" id="VIFY01000373">
    <property type="protein sequence ID" value="TQB67531.1"/>
    <property type="molecule type" value="Genomic_DNA"/>
</dbReference>
<keyword evidence="3" id="KW-1185">Reference proteome</keyword>
<evidence type="ECO:0000313" key="2">
    <source>
        <dbReference type="EMBL" id="TQB67531.1"/>
    </source>
</evidence>
<gene>
    <name evidence="2" type="ORF">MPDQ_005340</name>
</gene>